<dbReference type="InterPro" id="IPR031626">
    <property type="entry name" value="TRAPPC14"/>
</dbReference>
<evidence type="ECO:0000313" key="4">
    <source>
        <dbReference type="Proteomes" id="UP000005207"/>
    </source>
</evidence>
<reference evidence="3" key="2">
    <citation type="submission" date="2025-09" db="UniProtKB">
        <authorList>
            <consortium name="Ensembl"/>
        </authorList>
    </citation>
    <scope>IDENTIFICATION</scope>
</reference>
<dbReference type="GO" id="GO:0043014">
    <property type="term" value="F:alpha-tubulin binding"/>
    <property type="evidence" value="ECO:0007669"/>
    <property type="project" value="InterPro"/>
</dbReference>
<dbReference type="PANTHER" id="PTHR16096">
    <property type="entry name" value="MICROTUBULE-ASSOCIATED PROTEIN 11"/>
    <property type="match status" value="1"/>
</dbReference>
<dbReference type="InterPro" id="IPR055453">
    <property type="entry name" value="TRAPP14_N"/>
</dbReference>
<dbReference type="Proteomes" id="UP000005207">
    <property type="component" value="Unplaced"/>
</dbReference>
<accession>A0A669C473</accession>
<feature type="region of interest" description="Disordered" evidence="1">
    <location>
        <begin position="148"/>
        <end position="170"/>
    </location>
</feature>
<feature type="domain" description="TRAPP14 N-terminal" evidence="2">
    <location>
        <begin position="5"/>
        <end position="129"/>
    </location>
</feature>
<keyword evidence="4" id="KW-1185">Reference proteome</keyword>
<protein>
    <recommendedName>
        <fullName evidence="2">TRAPP14 N-terminal domain-containing protein</fullName>
    </recommendedName>
</protein>
<sequence>MESQYKFFMYFPVAQISSLSDAANYTTLPQRKNVYLGETLQFLLVLRSRGLTDRDDGALSWKDLGGSLCALASVCAAKSWRQTPAEQCDQQSGRRLGDKQTFTQCNQLVSHKCSPSSAAMHNETEQAKVKSINKKPEGGLDCLYSSRSADTTSKKYSSKSHSTDSTYLLE</sequence>
<dbReference type="GO" id="GO:1990071">
    <property type="term" value="C:TRAPPII protein complex"/>
    <property type="evidence" value="ECO:0007669"/>
    <property type="project" value="TreeGrafter"/>
</dbReference>
<dbReference type="GO" id="GO:0060271">
    <property type="term" value="P:cilium assembly"/>
    <property type="evidence" value="ECO:0007669"/>
    <property type="project" value="InterPro"/>
</dbReference>
<dbReference type="GeneTree" id="ENSGT00990000211448"/>
<dbReference type="OMA" id="KCAQSKE"/>
<evidence type="ECO:0000259" key="2">
    <source>
        <dbReference type="Pfam" id="PF15806"/>
    </source>
</evidence>
<name>A0A669C473_ORENI</name>
<evidence type="ECO:0000256" key="1">
    <source>
        <dbReference type="SAM" id="MobiDB-lite"/>
    </source>
</evidence>
<evidence type="ECO:0000313" key="3">
    <source>
        <dbReference type="Ensembl" id="ENSONIP00000041655.1"/>
    </source>
</evidence>
<dbReference type="Ensembl" id="ENSONIT00000057608.1">
    <property type="protein sequence ID" value="ENSONIP00000041655.1"/>
    <property type="gene ID" value="ENSONIG00000031716.1"/>
</dbReference>
<proteinExistence type="predicted"/>
<organism evidence="3 4">
    <name type="scientific">Oreochromis niloticus</name>
    <name type="common">Nile tilapia</name>
    <name type="synonym">Tilapia nilotica</name>
    <dbReference type="NCBI Taxonomy" id="8128"/>
    <lineage>
        <taxon>Eukaryota</taxon>
        <taxon>Metazoa</taxon>
        <taxon>Chordata</taxon>
        <taxon>Craniata</taxon>
        <taxon>Vertebrata</taxon>
        <taxon>Euteleostomi</taxon>
        <taxon>Actinopterygii</taxon>
        <taxon>Neopterygii</taxon>
        <taxon>Teleostei</taxon>
        <taxon>Neoteleostei</taxon>
        <taxon>Acanthomorphata</taxon>
        <taxon>Ovalentaria</taxon>
        <taxon>Cichlomorphae</taxon>
        <taxon>Cichliformes</taxon>
        <taxon>Cichlidae</taxon>
        <taxon>African cichlids</taxon>
        <taxon>Pseudocrenilabrinae</taxon>
        <taxon>Oreochromini</taxon>
        <taxon>Oreochromis</taxon>
    </lineage>
</organism>
<dbReference type="PANTHER" id="PTHR16096:SF8">
    <property type="entry name" value="TRAFFICKING PROTEIN PARTICLE COMPLEX SUBUNIT 14"/>
    <property type="match status" value="1"/>
</dbReference>
<dbReference type="AlphaFoldDB" id="A0A669C473"/>
<dbReference type="InParanoid" id="A0A669C473"/>
<reference evidence="3" key="1">
    <citation type="submission" date="2025-08" db="UniProtKB">
        <authorList>
            <consortium name="Ensembl"/>
        </authorList>
    </citation>
    <scope>IDENTIFICATION</scope>
</reference>
<dbReference type="Pfam" id="PF15806">
    <property type="entry name" value="TRAPP14_N"/>
    <property type="match status" value="1"/>
</dbReference>